<organism evidence="1 2">
    <name type="scientific">Marinifilum flexuosum</name>
    <dbReference type="NCBI Taxonomy" id="1117708"/>
    <lineage>
        <taxon>Bacteria</taxon>
        <taxon>Pseudomonadati</taxon>
        <taxon>Bacteroidota</taxon>
        <taxon>Bacteroidia</taxon>
        <taxon>Marinilabiliales</taxon>
        <taxon>Marinifilaceae</taxon>
    </lineage>
</organism>
<dbReference type="EMBL" id="RAPQ01000011">
    <property type="protein sequence ID" value="RKD98643.1"/>
    <property type="molecule type" value="Genomic_DNA"/>
</dbReference>
<sequence>MLAKNVPPEKNDLHMLALLVDLQKNMLLMRAKHVLPKENTLYMSVKGVFLFSRSFFIKVYQKNPQKKQNLIGSA</sequence>
<evidence type="ECO:0000313" key="2">
    <source>
        <dbReference type="Proteomes" id="UP000284531"/>
    </source>
</evidence>
<keyword evidence="2" id="KW-1185">Reference proteome</keyword>
<comment type="caution">
    <text evidence="1">The sequence shown here is derived from an EMBL/GenBank/DDBJ whole genome shotgun (WGS) entry which is preliminary data.</text>
</comment>
<reference evidence="1 2" key="1">
    <citation type="submission" date="2018-09" db="EMBL/GenBank/DDBJ databases">
        <title>Genomic Encyclopedia of Archaeal and Bacterial Type Strains, Phase II (KMG-II): from individual species to whole genera.</title>
        <authorList>
            <person name="Goeker M."/>
        </authorList>
    </citation>
    <scope>NUCLEOTIDE SEQUENCE [LARGE SCALE GENOMIC DNA]</scope>
    <source>
        <strain evidence="1 2">DSM 21950</strain>
    </source>
</reference>
<protein>
    <submittedName>
        <fullName evidence="1">Uncharacterized protein</fullName>
    </submittedName>
</protein>
<dbReference type="AlphaFoldDB" id="A0A419WT46"/>
<proteinExistence type="predicted"/>
<dbReference type="Proteomes" id="UP000284531">
    <property type="component" value="Unassembled WGS sequence"/>
</dbReference>
<accession>A0A419WT46</accession>
<name>A0A419WT46_9BACT</name>
<gene>
    <name evidence="1" type="ORF">BXY64_3503</name>
</gene>
<evidence type="ECO:0000313" key="1">
    <source>
        <dbReference type="EMBL" id="RKD98643.1"/>
    </source>
</evidence>